<protein>
    <recommendedName>
        <fullName evidence="4">Non-canonical purine NTP pyrophosphatase</fullName>
    </recommendedName>
</protein>
<dbReference type="GO" id="GO:0047429">
    <property type="term" value="F:nucleoside triphosphate diphosphatase activity"/>
    <property type="evidence" value="ECO:0007669"/>
    <property type="project" value="InterPro"/>
</dbReference>
<dbReference type="Gene3D" id="3.90.950.10">
    <property type="match status" value="1"/>
</dbReference>
<evidence type="ECO:0000256" key="2">
    <source>
        <dbReference type="ARBA" id="ARBA00022801"/>
    </source>
</evidence>
<comment type="similarity">
    <text evidence="1">Belongs to the HAM1 NTPase family.</text>
</comment>
<gene>
    <name evidence="3" type="ORF">S06H3_07624</name>
</gene>
<dbReference type="GO" id="GO:0005829">
    <property type="term" value="C:cytosol"/>
    <property type="evidence" value="ECO:0007669"/>
    <property type="project" value="TreeGrafter"/>
</dbReference>
<proteinExistence type="inferred from homology"/>
<dbReference type="EMBL" id="BARV01003113">
    <property type="protein sequence ID" value="GAH99604.1"/>
    <property type="molecule type" value="Genomic_DNA"/>
</dbReference>
<dbReference type="PANTHER" id="PTHR11067">
    <property type="entry name" value="INOSINE TRIPHOSPHATE PYROPHOSPHATASE/HAM1 PROTEIN"/>
    <property type="match status" value="1"/>
</dbReference>
<evidence type="ECO:0000256" key="1">
    <source>
        <dbReference type="ARBA" id="ARBA00008023"/>
    </source>
</evidence>
<keyword evidence="2" id="KW-0378">Hydrolase</keyword>
<accession>X1LB09</accession>
<dbReference type="InterPro" id="IPR029001">
    <property type="entry name" value="ITPase-like_fam"/>
</dbReference>
<evidence type="ECO:0008006" key="4">
    <source>
        <dbReference type="Google" id="ProtNLM"/>
    </source>
</evidence>
<evidence type="ECO:0000313" key="3">
    <source>
        <dbReference type="EMBL" id="GAH99604.1"/>
    </source>
</evidence>
<dbReference type="Pfam" id="PF01725">
    <property type="entry name" value="Ham1p_like"/>
    <property type="match status" value="1"/>
</dbReference>
<organism evidence="3">
    <name type="scientific">marine sediment metagenome</name>
    <dbReference type="NCBI Taxonomy" id="412755"/>
    <lineage>
        <taxon>unclassified sequences</taxon>
        <taxon>metagenomes</taxon>
        <taxon>ecological metagenomes</taxon>
    </lineage>
</organism>
<feature type="non-terminal residue" evidence="3">
    <location>
        <position position="1"/>
    </location>
</feature>
<dbReference type="PANTHER" id="PTHR11067:SF9">
    <property type="entry name" value="INOSINE TRIPHOSPHATE PYROPHOSPHATASE"/>
    <property type="match status" value="1"/>
</dbReference>
<dbReference type="GO" id="GO:0009143">
    <property type="term" value="P:nucleoside triphosphate catabolic process"/>
    <property type="evidence" value="ECO:0007669"/>
    <property type="project" value="InterPro"/>
</dbReference>
<reference evidence="3" key="1">
    <citation type="journal article" date="2014" name="Front. Microbiol.">
        <title>High frequency of phylogenetically diverse reductive dehalogenase-homologous genes in deep subseafloor sedimentary metagenomes.</title>
        <authorList>
            <person name="Kawai M."/>
            <person name="Futagami T."/>
            <person name="Toyoda A."/>
            <person name="Takaki Y."/>
            <person name="Nishi S."/>
            <person name="Hori S."/>
            <person name="Arai W."/>
            <person name="Tsubouchi T."/>
            <person name="Morono Y."/>
            <person name="Uchiyama I."/>
            <person name="Ito T."/>
            <person name="Fujiyama A."/>
            <person name="Inagaki F."/>
            <person name="Takami H."/>
        </authorList>
    </citation>
    <scope>NUCLEOTIDE SEQUENCE</scope>
    <source>
        <strain evidence="3">Expedition CK06-06</strain>
    </source>
</reference>
<comment type="caution">
    <text evidence="3">The sequence shown here is derived from an EMBL/GenBank/DDBJ whole genome shotgun (WGS) entry which is preliminary data.</text>
</comment>
<name>X1LB09_9ZZZZ</name>
<dbReference type="InterPro" id="IPR002637">
    <property type="entry name" value="RdgB/HAM1"/>
</dbReference>
<sequence>ECRGMISFECMGVSGFGYDPIFYLPGMKKTMAELPFKEKNKISHRAQASQRARQVLKQLHKQTY</sequence>
<dbReference type="SUPFAM" id="SSF52972">
    <property type="entry name" value="ITPase-like"/>
    <property type="match status" value="1"/>
</dbReference>
<dbReference type="AlphaFoldDB" id="X1LB09"/>